<name>A0A2V3YBG9_9FIRM</name>
<feature type="domain" description="Amidohydrolase-related" evidence="6">
    <location>
        <begin position="5"/>
        <end position="307"/>
    </location>
</feature>
<dbReference type="EC" id="4.1.1.52" evidence="5"/>
<dbReference type="InterPro" id="IPR032466">
    <property type="entry name" value="Metal_Hydrolase"/>
</dbReference>
<evidence type="ECO:0000313" key="7">
    <source>
        <dbReference type="EMBL" id="PXX54270.1"/>
    </source>
</evidence>
<dbReference type="Gene3D" id="3.20.20.140">
    <property type="entry name" value="Metal-dependent hydrolases"/>
    <property type="match status" value="1"/>
</dbReference>
<evidence type="ECO:0000256" key="2">
    <source>
        <dbReference type="ARBA" id="ARBA00022833"/>
    </source>
</evidence>
<dbReference type="PANTHER" id="PTHR21240">
    <property type="entry name" value="2-AMINO-3-CARBOXYLMUCONATE-6-SEMIALDEHYDE DECARBOXYLASE"/>
    <property type="match status" value="1"/>
</dbReference>
<accession>A0A2V3YBG9</accession>
<keyword evidence="2" id="KW-0862">Zinc</keyword>
<sequence>MKKFDVHGHYFPPAYEELLKRHELSILDGAKRPAWSEEGQLSFMDELDIEKTALSISSPHLHMGDVAEAVETARACNEYGAGLLKKYPGRFEIMASLPVPEIGYAIGEIRYCREYLGIRNFALQTHSRGIYLGSEVLEPLMEELNRKQTVVAVHPTQPSAVCGGVNEKLPSALMEYFFETTRAVTNMLMNGTIRKYPNIRWIIPHAGAFLPVLSDRLATLAGALKLSDNLDIFGDLALLYYDLAGISMPKQYEVLQKIAPADHLMYGSDEPFTPPVLCRKLAEVMEQTIAGEWQEDIFSGNAERLYKEMAW</sequence>
<dbReference type="GO" id="GO:0005829">
    <property type="term" value="C:cytosol"/>
    <property type="evidence" value="ECO:0007669"/>
    <property type="project" value="TreeGrafter"/>
</dbReference>
<evidence type="ECO:0000256" key="3">
    <source>
        <dbReference type="ARBA" id="ARBA00023239"/>
    </source>
</evidence>
<dbReference type="GO" id="GO:0047596">
    <property type="term" value="F:6-methylsalicylate decarboxylase activity"/>
    <property type="evidence" value="ECO:0007669"/>
    <property type="project" value="UniProtKB-EC"/>
</dbReference>
<proteinExistence type="predicted"/>
<dbReference type="Proteomes" id="UP000248057">
    <property type="component" value="Unassembled WGS sequence"/>
</dbReference>
<dbReference type="RefSeq" id="WP_110322614.1">
    <property type="nucleotide sequence ID" value="NZ_QJKD01000004.1"/>
</dbReference>
<dbReference type="InterPro" id="IPR032465">
    <property type="entry name" value="ACMSD"/>
</dbReference>
<keyword evidence="8" id="KW-1185">Reference proteome</keyword>
<dbReference type="Pfam" id="PF04909">
    <property type="entry name" value="Amidohydro_2"/>
    <property type="match status" value="1"/>
</dbReference>
<comment type="caution">
    <text evidence="7">The sequence shown here is derived from an EMBL/GenBank/DDBJ whole genome shotgun (WGS) entry which is preliminary data.</text>
</comment>
<dbReference type="EMBL" id="QJKD01000004">
    <property type="protein sequence ID" value="PXX54270.1"/>
    <property type="molecule type" value="Genomic_DNA"/>
</dbReference>
<dbReference type="AlphaFoldDB" id="A0A2V3YBG9"/>
<dbReference type="PANTHER" id="PTHR21240:SF29">
    <property type="entry name" value="AMIDOHYDROLASE-RELATED DOMAIN-CONTAINING PROTEIN"/>
    <property type="match status" value="1"/>
</dbReference>
<evidence type="ECO:0000256" key="4">
    <source>
        <dbReference type="ARBA" id="ARBA00036832"/>
    </source>
</evidence>
<evidence type="ECO:0000259" key="6">
    <source>
        <dbReference type="Pfam" id="PF04909"/>
    </source>
</evidence>
<dbReference type="SUPFAM" id="SSF51556">
    <property type="entry name" value="Metallo-dependent hydrolases"/>
    <property type="match status" value="1"/>
</dbReference>
<dbReference type="GO" id="GO:0046872">
    <property type="term" value="F:metal ion binding"/>
    <property type="evidence" value="ECO:0007669"/>
    <property type="project" value="UniProtKB-KW"/>
</dbReference>
<keyword evidence="1" id="KW-0479">Metal-binding</keyword>
<evidence type="ECO:0000313" key="8">
    <source>
        <dbReference type="Proteomes" id="UP000248057"/>
    </source>
</evidence>
<dbReference type="GO" id="GO:0016787">
    <property type="term" value="F:hydrolase activity"/>
    <property type="evidence" value="ECO:0007669"/>
    <property type="project" value="UniProtKB-KW"/>
</dbReference>
<dbReference type="GO" id="GO:0019748">
    <property type="term" value="P:secondary metabolic process"/>
    <property type="evidence" value="ECO:0007669"/>
    <property type="project" value="TreeGrafter"/>
</dbReference>
<organism evidence="7 8">
    <name type="scientific">Hungatella effluvii</name>
    <dbReference type="NCBI Taxonomy" id="1096246"/>
    <lineage>
        <taxon>Bacteria</taxon>
        <taxon>Bacillati</taxon>
        <taxon>Bacillota</taxon>
        <taxon>Clostridia</taxon>
        <taxon>Lachnospirales</taxon>
        <taxon>Lachnospiraceae</taxon>
        <taxon>Hungatella</taxon>
    </lineage>
</organism>
<keyword evidence="3" id="KW-0456">Lyase</keyword>
<gene>
    <name evidence="7" type="ORF">DFR60_10495</name>
</gene>
<protein>
    <recommendedName>
        <fullName evidence="5">6-methylsalicylate decarboxylase</fullName>
        <ecNumber evidence="5">4.1.1.52</ecNumber>
    </recommendedName>
</protein>
<reference evidence="7 8" key="1">
    <citation type="submission" date="2018-05" db="EMBL/GenBank/DDBJ databases">
        <title>Genomic Encyclopedia of Type Strains, Phase IV (KMG-IV): sequencing the most valuable type-strain genomes for metagenomic binning, comparative biology and taxonomic classification.</title>
        <authorList>
            <person name="Goeker M."/>
        </authorList>
    </citation>
    <scope>NUCLEOTIDE SEQUENCE [LARGE SCALE GENOMIC DNA]</scope>
    <source>
        <strain evidence="7 8">DSM 24995</strain>
    </source>
</reference>
<keyword evidence="7" id="KW-0378">Hydrolase</keyword>
<dbReference type="InterPro" id="IPR006680">
    <property type="entry name" value="Amidohydro-rel"/>
</dbReference>
<evidence type="ECO:0000256" key="1">
    <source>
        <dbReference type="ARBA" id="ARBA00022723"/>
    </source>
</evidence>
<comment type="catalytic activity">
    <reaction evidence="4">
        <text>6-methylsalicylate + H(+) = 3-methylphenol + CO2</text>
        <dbReference type="Rhea" id="RHEA:23112"/>
        <dbReference type="ChEBI" id="CHEBI:15378"/>
        <dbReference type="ChEBI" id="CHEBI:16526"/>
        <dbReference type="ChEBI" id="CHEBI:17231"/>
        <dbReference type="ChEBI" id="CHEBI:36658"/>
        <dbReference type="EC" id="4.1.1.52"/>
    </reaction>
    <physiologicalReaction direction="left-to-right" evidence="4">
        <dbReference type="Rhea" id="RHEA:23113"/>
    </physiologicalReaction>
</comment>
<evidence type="ECO:0000256" key="5">
    <source>
        <dbReference type="ARBA" id="ARBA00038889"/>
    </source>
</evidence>
<dbReference type="GeneID" id="86061121"/>